<gene>
    <name evidence="2" type="ORF">Pan265_06940</name>
</gene>
<reference evidence="2 3" key="1">
    <citation type="submission" date="2019-02" db="EMBL/GenBank/DDBJ databases">
        <title>Deep-cultivation of Planctomycetes and their phenomic and genomic characterization uncovers novel biology.</title>
        <authorList>
            <person name="Wiegand S."/>
            <person name="Jogler M."/>
            <person name="Boedeker C."/>
            <person name="Pinto D."/>
            <person name="Vollmers J."/>
            <person name="Rivas-Marin E."/>
            <person name="Kohn T."/>
            <person name="Peeters S.H."/>
            <person name="Heuer A."/>
            <person name="Rast P."/>
            <person name="Oberbeckmann S."/>
            <person name="Bunk B."/>
            <person name="Jeske O."/>
            <person name="Meyerdierks A."/>
            <person name="Storesund J.E."/>
            <person name="Kallscheuer N."/>
            <person name="Luecker S."/>
            <person name="Lage O.M."/>
            <person name="Pohl T."/>
            <person name="Merkel B.J."/>
            <person name="Hornburger P."/>
            <person name="Mueller R.-W."/>
            <person name="Bruemmer F."/>
            <person name="Labrenz M."/>
            <person name="Spormann A.M."/>
            <person name="Op den Camp H."/>
            <person name="Overmann J."/>
            <person name="Amann R."/>
            <person name="Jetten M.S.M."/>
            <person name="Mascher T."/>
            <person name="Medema M.H."/>
            <person name="Devos D.P."/>
            <person name="Kaster A.-K."/>
            <person name="Ovreas L."/>
            <person name="Rohde M."/>
            <person name="Galperin M.Y."/>
            <person name="Jogler C."/>
        </authorList>
    </citation>
    <scope>NUCLEOTIDE SEQUENCE [LARGE SCALE GENOMIC DNA]</scope>
    <source>
        <strain evidence="2 3">Pan265</strain>
    </source>
</reference>
<evidence type="ECO:0000313" key="2">
    <source>
        <dbReference type="EMBL" id="QDU70854.1"/>
    </source>
</evidence>
<keyword evidence="3" id="KW-1185">Reference proteome</keyword>
<dbReference type="PROSITE" id="PS51257">
    <property type="entry name" value="PROKAR_LIPOPROTEIN"/>
    <property type="match status" value="1"/>
</dbReference>
<dbReference type="KEGG" id="mcad:Pan265_06940"/>
<protein>
    <recommendedName>
        <fullName evidence="4">PEP-CTERM protein-sorting domain-containing protein</fullName>
    </recommendedName>
</protein>
<feature type="chain" id="PRO_5022093402" description="PEP-CTERM protein-sorting domain-containing protein" evidence="1">
    <location>
        <begin position="23"/>
        <end position="232"/>
    </location>
</feature>
<dbReference type="RefSeq" id="WP_145444995.1">
    <property type="nucleotide sequence ID" value="NZ_CP036280.1"/>
</dbReference>
<feature type="signal peptide" evidence="1">
    <location>
        <begin position="1"/>
        <end position="22"/>
    </location>
</feature>
<evidence type="ECO:0000256" key="1">
    <source>
        <dbReference type="SAM" id="SignalP"/>
    </source>
</evidence>
<dbReference type="EMBL" id="CP036280">
    <property type="protein sequence ID" value="QDU70854.1"/>
    <property type="molecule type" value="Genomic_DNA"/>
</dbReference>
<keyword evidence="1" id="KW-0732">Signal</keyword>
<dbReference type="Proteomes" id="UP000320386">
    <property type="component" value="Chromosome"/>
</dbReference>
<name>A0A518BV85_9BACT</name>
<organism evidence="2 3">
    <name type="scientific">Mucisphaera calidilacus</name>
    <dbReference type="NCBI Taxonomy" id="2527982"/>
    <lineage>
        <taxon>Bacteria</taxon>
        <taxon>Pseudomonadati</taxon>
        <taxon>Planctomycetota</taxon>
        <taxon>Phycisphaerae</taxon>
        <taxon>Phycisphaerales</taxon>
        <taxon>Phycisphaeraceae</taxon>
        <taxon>Mucisphaera</taxon>
    </lineage>
</organism>
<evidence type="ECO:0000313" key="3">
    <source>
        <dbReference type="Proteomes" id="UP000320386"/>
    </source>
</evidence>
<sequence length="232" mass="23289" precursor="true">MNRSLGMLTTVGLVLSCGTADAATHAFDFSGPFIPANLGPDEVFSDTTSGETLDILVEAFTVDLTPPPPPTFIEATIKQGLGGLGINTAGVGVFGGDRPNVIDELFGRFTEALVISSAVDIRIEDITFGNLVIGDVARVSVLGSPGASVDVLLGGLITTGGTTTLPGGGYLLEAGERLAIGAPIGAGTGDNSFTLLGLTASTVSADPPPVMPTPTAVAAGLLGLAVVAQRRR</sequence>
<proteinExistence type="predicted"/>
<accession>A0A518BV85</accession>
<dbReference type="AlphaFoldDB" id="A0A518BV85"/>
<evidence type="ECO:0008006" key="4">
    <source>
        <dbReference type="Google" id="ProtNLM"/>
    </source>
</evidence>